<feature type="transmembrane region" description="Helical" evidence="1">
    <location>
        <begin position="261"/>
        <end position="283"/>
    </location>
</feature>
<dbReference type="RefSeq" id="WP_213145234.1">
    <property type="nucleotide sequence ID" value="NZ_JAGYPE020000045.1"/>
</dbReference>
<reference evidence="2" key="1">
    <citation type="submission" date="2021-05" db="EMBL/GenBank/DDBJ databases">
        <title>Novel Bacillus species.</title>
        <authorList>
            <person name="Liu G."/>
        </authorList>
    </citation>
    <scope>NUCLEOTIDE SEQUENCE</scope>
    <source>
        <strain evidence="2 4">FJAT-50051</strain>
    </source>
</reference>
<protein>
    <submittedName>
        <fullName evidence="2">Multidrug resistance efflux transporter family protein</fullName>
    </submittedName>
</protein>
<dbReference type="Proteomes" id="UP000677265">
    <property type="component" value="Unassembled WGS sequence"/>
</dbReference>
<organism evidence="2">
    <name type="scientific">Neobacillus citreus</name>
    <dbReference type="NCBI Taxonomy" id="2833578"/>
    <lineage>
        <taxon>Bacteria</taxon>
        <taxon>Bacillati</taxon>
        <taxon>Bacillota</taxon>
        <taxon>Bacilli</taxon>
        <taxon>Bacillales</taxon>
        <taxon>Bacillaceae</taxon>
        <taxon>Neobacillus</taxon>
    </lineage>
</organism>
<feature type="transmembrane region" description="Helical" evidence="1">
    <location>
        <begin position="96"/>
        <end position="116"/>
    </location>
</feature>
<dbReference type="AlphaFoldDB" id="A0A942T5F9"/>
<feature type="transmembrane region" description="Helical" evidence="1">
    <location>
        <begin position="289"/>
        <end position="308"/>
    </location>
</feature>
<keyword evidence="4" id="KW-1185">Reference proteome</keyword>
<proteinExistence type="predicted"/>
<feature type="transmembrane region" description="Helical" evidence="1">
    <location>
        <begin position="136"/>
        <end position="152"/>
    </location>
</feature>
<evidence type="ECO:0000313" key="2">
    <source>
        <dbReference type="EMBL" id="MBS4185441.1"/>
    </source>
</evidence>
<dbReference type="EMBL" id="JAGYPE020000045">
    <property type="protein sequence ID" value="MCH6267939.1"/>
    <property type="molecule type" value="Genomic_DNA"/>
</dbReference>
<evidence type="ECO:0000256" key="1">
    <source>
        <dbReference type="SAM" id="Phobius"/>
    </source>
</evidence>
<keyword evidence="1" id="KW-1133">Transmembrane helix</keyword>
<comment type="caution">
    <text evidence="2">The sequence shown here is derived from an EMBL/GenBank/DDBJ whole genome shotgun (WGS) entry which is preliminary data.</text>
</comment>
<keyword evidence="1" id="KW-0812">Transmembrane</keyword>
<feature type="transmembrane region" description="Helical" evidence="1">
    <location>
        <begin position="158"/>
        <end position="177"/>
    </location>
</feature>
<feature type="transmembrane region" description="Helical" evidence="1">
    <location>
        <begin position="229"/>
        <end position="249"/>
    </location>
</feature>
<accession>A0A942T5F9</accession>
<feature type="transmembrane region" description="Helical" evidence="1">
    <location>
        <begin position="198"/>
        <end position="217"/>
    </location>
</feature>
<feature type="transmembrane region" description="Helical" evidence="1">
    <location>
        <begin position="70"/>
        <end position="90"/>
    </location>
</feature>
<evidence type="ECO:0000313" key="3">
    <source>
        <dbReference type="EMBL" id="MCH6267939.1"/>
    </source>
</evidence>
<evidence type="ECO:0000313" key="4">
    <source>
        <dbReference type="Proteomes" id="UP000677265"/>
    </source>
</evidence>
<sequence>MRPIILGIFAAFFFAFTFILNRAMDLAGGSWVWSASLRYFFMIPFLLLIVMGRKNFKPLLKELKTSPGRWILWSSIGFGLFYAPLCFSASYAPGWLIAATWQITIISGSLLAPLFYEKVMTINGPIIVRGKIPFKGLAMSLIILLGIVLMQLEQADTLSVTAIVLGVMPVVIASFAYPLGNRKMMDICGGRLDVFQRVLGMTLASMPFWLILSIYGLVTVGPPSIEQTFQSGLVAISSGVIATILFFQATDLVRGNMQKLAAIEATQAMEVLFALIGEVWLLNTPLPNAVSWLGMLLVMGGMVLHSYATHKKAPLSASKESA</sequence>
<gene>
    <name evidence="3" type="ORF">KHB02_020650</name>
    <name evidence="2" type="ORF">KHB02_29075</name>
</gene>
<dbReference type="InterPro" id="IPR032713">
    <property type="entry name" value="EmrE"/>
</dbReference>
<dbReference type="Pfam" id="PF13536">
    <property type="entry name" value="EmrE"/>
    <property type="match status" value="1"/>
</dbReference>
<feature type="transmembrane region" description="Helical" evidence="1">
    <location>
        <begin position="31"/>
        <end position="50"/>
    </location>
</feature>
<name>A0A942T5F9_9BACI</name>
<dbReference type="EMBL" id="JAGYPE010000005">
    <property type="protein sequence ID" value="MBS4185441.1"/>
    <property type="molecule type" value="Genomic_DNA"/>
</dbReference>
<keyword evidence="1" id="KW-0472">Membrane</keyword>